<dbReference type="EC" id="3.1.21.-" evidence="5"/>
<proteinExistence type="inferred from homology"/>
<dbReference type="EMBL" id="CP107052">
    <property type="protein sequence ID" value="UYH51239.1"/>
    <property type="molecule type" value="Genomic_DNA"/>
</dbReference>
<dbReference type="InterPro" id="IPR052021">
    <property type="entry name" value="Type-I_RS_S_subunit"/>
</dbReference>
<dbReference type="SUPFAM" id="SSF116734">
    <property type="entry name" value="DNA methylase specificity domain"/>
    <property type="match status" value="2"/>
</dbReference>
<evidence type="ECO:0000259" key="4">
    <source>
        <dbReference type="Pfam" id="PF01420"/>
    </source>
</evidence>
<dbReference type="PANTHER" id="PTHR30408:SF12">
    <property type="entry name" value="TYPE I RESTRICTION ENZYME MJAVIII SPECIFICITY SUBUNIT"/>
    <property type="match status" value="1"/>
</dbReference>
<evidence type="ECO:0000256" key="1">
    <source>
        <dbReference type="ARBA" id="ARBA00010923"/>
    </source>
</evidence>
<dbReference type="Pfam" id="PF01420">
    <property type="entry name" value="Methylase_S"/>
    <property type="match status" value="2"/>
</dbReference>
<feature type="domain" description="Type I restriction modification DNA specificity" evidence="4">
    <location>
        <begin position="119"/>
        <end position="216"/>
    </location>
</feature>
<keyword evidence="5" id="KW-0378">Hydrolase</keyword>
<dbReference type="GO" id="GO:0004519">
    <property type="term" value="F:endonuclease activity"/>
    <property type="evidence" value="ECO:0007669"/>
    <property type="project" value="UniProtKB-KW"/>
</dbReference>
<protein>
    <submittedName>
        <fullName evidence="5">Restriction endonuclease subunit S</fullName>
        <ecNumber evidence="5">3.1.21.-</ecNumber>
    </submittedName>
</protein>
<accession>A0ABY6GJ04</accession>
<evidence type="ECO:0000313" key="5">
    <source>
        <dbReference type="EMBL" id="UYH51239.1"/>
    </source>
</evidence>
<dbReference type="RefSeq" id="WP_319806833.1">
    <property type="nucleotide sequence ID" value="NZ_CP107052.1"/>
</dbReference>
<keyword evidence="3" id="KW-0238">DNA-binding</keyword>
<keyword evidence="2" id="KW-0680">Restriction system</keyword>
<keyword evidence="6" id="KW-1185">Reference proteome</keyword>
<keyword evidence="5" id="KW-0540">Nuclease</keyword>
<organism evidence="5 6">
    <name type="scientific">Candidatus Kirkpatrickella diaphorinae</name>
    <dbReference type="NCBI Taxonomy" id="2984322"/>
    <lineage>
        <taxon>Bacteria</taxon>
        <taxon>Pseudomonadati</taxon>
        <taxon>Pseudomonadota</taxon>
        <taxon>Alphaproteobacteria</taxon>
        <taxon>Acetobacterales</taxon>
        <taxon>Acetobacteraceae</taxon>
        <taxon>Candidatus Kirkpatrickella</taxon>
    </lineage>
</organism>
<dbReference type="Proteomes" id="UP001163831">
    <property type="component" value="Chromosome"/>
</dbReference>
<gene>
    <name evidence="5" type="ORF">N5W20_09155</name>
</gene>
<evidence type="ECO:0000313" key="6">
    <source>
        <dbReference type="Proteomes" id="UP001163831"/>
    </source>
</evidence>
<name>A0ABY6GJ04_9PROT</name>
<comment type="similarity">
    <text evidence="1">Belongs to the type-I restriction system S methylase family.</text>
</comment>
<evidence type="ECO:0000256" key="3">
    <source>
        <dbReference type="ARBA" id="ARBA00023125"/>
    </source>
</evidence>
<feature type="domain" description="Type I restriction modification DNA specificity" evidence="4">
    <location>
        <begin position="310"/>
        <end position="431"/>
    </location>
</feature>
<dbReference type="PANTHER" id="PTHR30408">
    <property type="entry name" value="TYPE-1 RESTRICTION ENZYME ECOKI SPECIFICITY PROTEIN"/>
    <property type="match status" value="1"/>
</dbReference>
<dbReference type="InterPro" id="IPR044946">
    <property type="entry name" value="Restrct_endonuc_typeI_TRD_sf"/>
</dbReference>
<reference evidence="5" key="1">
    <citation type="submission" date="2022-10" db="EMBL/GenBank/DDBJ databases">
        <title>Candidatus Kirkpatrella diaphorinas gen. nov., sp. nov., an uncultured endosymbiont identified in a population of Diaphorina citri from Hawaii.</title>
        <authorList>
            <person name="Henry E.M."/>
            <person name="Carlson C.R."/>
            <person name="Kuo Y.-W."/>
        </authorList>
    </citation>
    <scope>NUCLEOTIDE SEQUENCE</scope>
    <source>
        <strain evidence="5">CADCRV1</strain>
    </source>
</reference>
<keyword evidence="5" id="KW-0255">Endonuclease</keyword>
<dbReference type="Gene3D" id="3.90.220.20">
    <property type="entry name" value="DNA methylase specificity domains"/>
    <property type="match status" value="2"/>
</dbReference>
<dbReference type="GO" id="GO:0016787">
    <property type="term" value="F:hydrolase activity"/>
    <property type="evidence" value="ECO:0007669"/>
    <property type="project" value="UniProtKB-KW"/>
</dbReference>
<sequence length="450" mass="49826">MSSKGKLPAATRGESALVPKLRFPEFKEAEEWALLPMGEIYSFGSNNSLSREKLNYSSGSIKNVHYGDIHTKFSSHFYITKEIVPYVNEAELGSLREGSFCREGDLILADASEDLADIGKCMEITYLNNEKVVAGLHTILAHPTKKQVAVGFGGHLFQSVSVRRQVQREAQGAKVLGISPRRLQDIRLPLPSHPEQQKIADCLASTDALIEAQGRKVEALKAHKKGLLQQLFPQEGETQPRLRFPEFREAGEWKLDNFADLIFFQEGPGIMAVEFHDEGVPLVRLSGLIERSVSLKGCNHLDPEKVAKKWSHFRLEVGDILVSCSASLGRPAIVDEVAAGAVFYTGLIRFKPKNTRLDVSYLEVFLGSPFFQRQAESAAVGGGIKHFGPSHLRQMKAPRPPNISEQKRIADCLTSIDGLIAVEARKLNTLKTHKKGLLQQLFPRVGEVNA</sequence>
<dbReference type="InterPro" id="IPR000055">
    <property type="entry name" value="Restrct_endonuc_typeI_TRD"/>
</dbReference>
<evidence type="ECO:0000256" key="2">
    <source>
        <dbReference type="ARBA" id="ARBA00022747"/>
    </source>
</evidence>